<evidence type="ECO:0000313" key="3">
    <source>
        <dbReference type="EMBL" id="ESZ89987.1"/>
    </source>
</evidence>
<comment type="caution">
    <text evidence="3">The sequence shown here is derived from an EMBL/GenBank/DDBJ whole genome shotgun (WGS) entry which is preliminary data.</text>
</comment>
<feature type="transmembrane region" description="Helical" evidence="2">
    <location>
        <begin position="208"/>
        <end position="229"/>
    </location>
</feature>
<dbReference type="EMBL" id="AYSA01000722">
    <property type="protein sequence ID" value="ESZ89987.1"/>
    <property type="molecule type" value="Genomic_DNA"/>
</dbReference>
<organism evidence="3 4">
    <name type="scientific">Sclerotinia borealis (strain F-4128)</name>
    <dbReference type="NCBI Taxonomy" id="1432307"/>
    <lineage>
        <taxon>Eukaryota</taxon>
        <taxon>Fungi</taxon>
        <taxon>Dikarya</taxon>
        <taxon>Ascomycota</taxon>
        <taxon>Pezizomycotina</taxon>
        <taxon>Leotiomycetes</taxon>
        <taxon>Helotiales</taxon>
        <taxon>Sclerotiniaceae</taxon>
        <taxon>Sclerotinia</taxon>
    </lineage>
</organism>
<dbReference type="AlphaFoldDB" id="W9BZI4"/>
<evidence type="ECO:0000313" key="4">
    <source>
        <dbReference type="Proteomes" id="UP000019487"/>
    </source>
</evidence>
<dbReference type="STRING" id="1432307.W9BZI4"/>
<gene>
    <name evidence="3" type="ORF">SBOR_9630</name>
</gene>
<evidence type="ECO:0000256" key="2">
    <source>
        <dbReference type="SAM" id="Phobius"/>
    </source>
</evidence>
<dbReference type="Proteomes" id="UP000019487">
    <property type="component" value="Unassembled WGS sequence"/>
</dbReference>
<keyword evidence="2" id="KW-0472">Membrane</keyword>
<dbReference type="OrthoDB" id="5414836at2759"/>
<evidence type="ECO:0000256" key="1">
    <source>
        <dbReference type="SAM" id="MobiDB-lite"/>
    </source>
</evidence>
<keyword evidence="2" id="KW-1133">Transmembrane helix</keyword>
<protein>
    <submittedName>
        <fullName evidence="3">Uncharacterized protein</fullName>
    </submittedName>
</protein>
<reference evidence="3 4" key="1">
    <citation type="journal article" date="2014" name="Genome Announc.">
        <title>Draft genome sequence of Sclerotinia borealis, a psychrophilic plant pathogenic fungus.</title>
        <authorList>
            <person name="Mardanov A.V."/>
            <person name="Beletsky A.V."/>
            <person name="Kadnikov V.V."/>
            <person name="Ignatov A.N."/>
            <person name="Ravin N.V."/>
        </authorList>
    </citation>
    <scope>NUCLEOTIDE SEQUENCE [LARGE SCALE GENOMIC DNA]</scope>
    <source>
        <strain evidence="4">F-4157</strain>
    </source>
</reference>
<dbReference type="HOGENOM" id="CLU_1038845_0_0_1"/>
<proteinExistence type="predicted"/>
<feature type="region of interest" description="Disordered" evidence="1">
    <location>
        <begin position="166"/>
        <end position="190"/>
    </location>
</feature>
<accession>W9BZI4</accession>
<keyword evidence="2" id="KW-0812">Transmembrane</keyword>
<keyword evidence="4" id="KW-1185">Reference proteome</keyword>
<sequence>MRLRDRMYPTCKIEALTFNITTSCAENPTFIISCGACQTCVLTYSIEHPDVDTDEKEITPLISSQLNKCLNMPGGTEVQQYSIQVSNLTALHSWIVGTKTSIATEATARKKVLSTTTGSISSVTPSSWTSSLQSDSEDWSTILSTATWASAYFSALSAASISAMKASSRPSTPTPTITPETSSSSTGVSNSTIPLISTTSASPLNKSWIIGPIIGSLLGMSTVFIVIFFTRRKQHRDFLFQQPLQQHLHQRHIPIDIGPYKSGLPTKE</sequence>
<name>W9BZI4_SCLBF</name>